<dbReference type="RefSeq" id="WP_183343929.1">
    <property type="nucleotide sequence ID" value="NZ_JACHNU010000006.1"/>
</dbReference>
<keyword evidence="3" id="KW-1185">Reference proteome</keyword>
<evidence type="ECO:0000256" key="1">
    <source>
        <dbReference type="SAM" id="Phobius"/>
    </source>
</evidence>
<sequence length="53" mass="5468">MARDLLLLIAVFAVVSALAGLLGAANLGTALTFGTMAFTAVLVAIMLFRDRDA</sequence>
<proteinExistence type="predicted"/>
<reference evidence="2 3" key="1">
    <citation type="submission" date="2020-08" db="EMBL/GenBank/DDBJ databases">
        <title>Genomic Encyclopedia of Archaeal and Bacterial Type Strains, Phase II (KMG-II): from individual species to whole genera.</title>
        <authorList>
            <person name="Goeker M."/>
        </authorList>
    </citation>
    <scope>NUCLEOTIDE SEQUENCE [LARGE SCALE GENOMIC DNA]</scope>
    <source>
        <strain evidence="2 3">DSM 23288</strain>
    </source>
</reference>
<keyword evidence="1" id="KW-0472">Membrane</keyword>
<dbReference type="Proteomes" id="UP000585272">
    <property type="component" value="Unassembled WGS sequence"/>
</dbReference>
<organism evidence="2 3">
    <name type="scientific">Conexibacter arvalis</name>
    <dbReference type="NCBI Taxonomy" id="912552"/>
    <lineage>
        <taxon>Bacteria</taxon>
        <taxon>Bacillati</taxon>
        <taxon>Actinomycetota</taxon>
        <taxon>Thermoleophilia</taxon>
        <taxon>Solirubrobacterales</taxon>
        <taxon>Conexibacteraceae</taxon>
        <taxon>Conexibacter</taxon>
    </lineage>
</organism>
<dbReference type="EMBL" id="JACHNU010000006">
    <property type="protein sequence ID" value="MBB4664145.1"/>
    <property type="molecule type" value="Genomic_DNA"/>
</dbReference>
<dbReference type="AlphaFoldDB" id="A0A840III4"/>
<keyword evidence="1" id="KW-0812">Transmembrane</keyword>
<keyword evidence="1" id="KW-1133">Transmembrane helix</keyword>
<evidence type="ECO:0000313" key="3">
    <source>
        <dbReference type="Proteomes" id="UP000585272"/>
    </source>
</evidence>
<accession>A0A840III4</accession>
<gene>
    <name evidence="2" type="ORF">BDZ31_003748</name>
</gene>
<feature type="transmembrane region" description="Helical" evidence="1">
    <location>
        <begin position="29"/>
        <end position="48"/>
    </location>
</feature>
<evidence type="ECO:0000313" key="2">
    <source>
        <dbReference type="EMBL" id="MBB4664145.1"/>
    </source>
</evidence>
<name>A0A840III4_9ACTN</name>
<protein>
    <submittedName>
        <fullName evidence="2">Uncharacterized protein</fullName>
    </submittedName>
</protein>
<comment type="caution">
    <text evidence="2">The sequence shown here is derived from an EMBL/GenBank/DDBJ whole genome shotgun (WGS) entry which is preliminary data.</text>
</comment>